<organism evidence="4 5">
    <name type="scientific">Grylomicrobium aquisgranensis</name>
    <dbReference type="NCBI Taxonomy" id="2926318"/>
    <lineage>
        <taxon>Bacteria</taxon>
        <taxon>Bacillati</taxon>
        <taxon>Bacillota</taxon>
        <taxon>Erysipelotrichia</taxon>
        <taxon>Erysipelotrichales</taxon>
        <taxon>Erysipelotrichaceae</taxon>
        <taxon>Grylomicrobium</taxon>
    </lineage>
</organism>
<evidence type="ECO:0000256" key="2">
    <source>
        <dbReference type="SAM" id="Phobius"/>
    </source>
</evidence>
<feature type="compositionally biased region" description="Basic and acidic residues" evidence="1">
    <location>
        <begin position="133"/>
        <end position="151"/>
    </location>
</feature>
<evidence type="ECO:0000313" key="5">
    <source>
        <dbReference type="Proteomes" id="UP001286174"/>
    </source>
</evidence>
<comment type="caution">
    <text evidence="4">The sequence shown here is derived from an EMBL/GenBank/DDBJ whole genome shotgun (WGS) entry which is preliminary data.</text>
</comment>
<reference evidence="4 5" key="1">
    <citation type="submission" date="2022-03" db="EMBL/GenBank/DDBJ databases">
        <title>Novel taxa within the pig intestine.</title>
        <authorList>
            <person name="Wylensek D."/>
            <person name="Bishof K."/>
            <person name="Afrizal A."/>
            <person name="Clavel T."/>
        </authorList>
    </citation>
    <scope>NUCLEOTIDE SEQUENCE [LARGE SCALE GENOMIC DNA]</scope>
    <source>
        <strain evidence="4 5">CLA-KB-P133</strain>
    </source>
</reference>
<sequence>MKKWIRNIIMTVMTVMMAVAPVRVAAEYVTVLSIPVTWQKNDLLSEQKYTVTLSAVTPDAPMPQGSVDGVNVVSLEDNSSLALQIQYAAPAEYWYTLTAERKDGKQIASYALHVMVVNGSNGSLEANMTVRQGSKEGVKTDQIVLKDDEPRPSATPSPTPSATPEPSASPAPSVSPEPSTAPSPAPSGTPTPSSSTTSVLTGVTTNVGVWFFLLAASLIVLLIIGIKRKDLKNSNNDNVTK</sequence>
<feature type="region of interest" description="Disordered" evidence="1">
    <location>
        <begin position="130"/>
        <end position="198"/>
    </location>
</feature>
<protein>
    <submittedName>
        <fullName evidence="4">Uncharacterized protein</fullName>
    </submittedName>
</protein>
<evidence type="ECO:0000256" key="1">
    <source>
        <dbReference type="SAM" id="MobiDB-lite"/>
    </source>
</evidence>
<evidence type="ECO:0000256" key="3">
    <source>
        <dbReference type="SAM" id="SignalP"/>
    </source>
</evidence>
<feature type="signal peptide" evidence="3">
    <location>
        <begin position="1"/>
        <end position="25"/>
    </location>
</feature>
<feature type="transmembrane region" description="Helical" evidence="2">
    <location>
        <begin position="207"/>
        <end position="226"/>
    </location>
</feature>
<keyword evidence="5" id="KW-1185">Reference proteome</keyword>
<evidence type="ECO:0000313" key="4">
    <source>
        <dbReference type="EMBL" id="MDX8418838.1"/>
    </source>
</evidence>
<proteinExistence type="predicted"/>
<feature type="chain" id="PRO_5044251180" evidence="3">
    <location>
        <begin position="26"/>
        <end position="241"/>
    </location>
</feature>
<name>A0AB35TZV0_9FIRM</name>
<accession>A0AB35TZV0</accession>
<keyword evidence="2" id="KW-0472">Membrane</keyword>
<keyword evidence="2" id="KW-1133">Transmembrane helix</keyword>
<keyword evidence="3" id="KW-0732">Signal</keyword>
<gene>
    <name evidence="4" type="ORF">MOZ60_01870</name>
</gene>
<keyword evidence="2" id="KW-0812">Transmembrane</keyword>
<dbReference type="AlphaFoldDB" id="A0AB35TZV0"/>
<dbReference type="Proteomes" id="UP001286174">
    <property type="component" value="Unassembled WGS sequence"/>
</dbReference>
<dbReference type="RefSeq" id="WP_370595433.1">
    <property type="nucleotide sequence ID" value="NZ_JALBUR010000002.1"/>
</dbReference>
<dbReference type="EMBL" id="JALBUR010000002">
    <property type="protein sequence ID" value="MDX8418838.1"/>
    <property type="molecule type" value="Genomic_DNA"/>
</dbReference>
<feature type="compositionally biased region" description="Pro residues" evidence="1">
    <location>
        <begin position="153"/>
        <end position="189"/>
    </location>
</feature>